<evidence type="ECO:0000313" key="7">
    <source>
        <dbReference type="EMBL" id="GIF83147.1"/>
    </source>
</evidence>
<evidence type="ECO:0000313" key="8">
    <source>
        <dbReference type="Proteomes" id="UP000601223"/>
    </source>
</evidence>
<dbReference type="PANTHER" id="PTHR30349">
    <property type="entry name" value="PHAGE INTEGRASE-RELATED"/>
    <property type="match status" value="1"/>
</dbReference>
<dbReference type="InterPro" id="IPR013762">
    <property type="entry name" value="Integrase-like_cat_sf"/>
</dbReference>
<comment type="caution">
    <text evidence="7">The sequence shown here is derived from an EMBL/GenBank/DDBJ whole genome shotgun (WGS) entry which is preliminary data.</text>
</comment>
<dbReference type="Pfam" id="PF00589">
    <property type="entry name" value="Phage_integrase"/>
    <property type="match status" value="1"/>
</dbReference>
<dbReference type="Gene3D" id="1.10.443.10">
    <property type="entry name" value="Intergrase catalytic core"/>
    <property type="match status" value="1"/>
</dbReference>
<dbReference type="RefSeq" id="WP_203749552.1">
    <property type="nucleotide sequence ID" value="NZ_BONF01000027.1"/>
</dbReference>
<evidence type="ECO:0000259" key="6">
    <source>
        <dbReference type="PROSITE" id="PS51900"/>
    </source>
</evidence>
<dbReference type="PROSITE" id="PS51900">
    <property type="entry name" value="CB"/>
    <property type="match status" value="1"/>
</dbReference>
<keyword evidence="1" id="KW-0229">DNA integration</keyword>
<feature type="domain" description="Core-binding (CB)" evidence="6">
    <location>
        <begin position="86"/>
        <end position="174"/>
    </location>
</feature>
<evidence type="ECO:0000256" key="4">
    <source>
        <dbReference type="PROSITE-ProRule" id="PRU01248"/>
    </source>
</evidence>
<dbReference type="PANTHER" id="PTHR30349:SF91">
    <property type="entry name" value="INTA PROTEIN"/>
    <property type="match status" value="1"/>
</dbReference>
<evidence type="ECO:0000256" key="2">
    <source>
        <dbReference type="ARBA" id="ARBA00023125"/>
    </source>
</evidence>
<dbReference type="Proteomes" id="UP000601223">
    <property type="component" value="Unassembled WGS sequence"/>
</dbReference>
<dbReference type="Gene3D" id="1.10.150.130">
    <property type="match status" value="1"/>
</dbReference>
<feature type="domain" description="Tyr recombinase" evidence="5">
    <location>
        <begin position="215"/>
        <end position="428"/>
    </location>
</feature>
<gene>
    <name evidence="7" type="ORF">Cba03nite_44960</name>
</gene>
<dbReference type="AlphaFoldDB" id="A0A8J3JDX3"/>
<dbReference type="InterPro" id="IPR050090">
    <property type="entry name" value="Tyrosine_recombinase_XerCD"/>
</dbReference>
<keyword evidence="8" id="KW-1185">Reference proteome</keyword>
<evidence type="ECO:0000256" key="1">
    <source>
        <dbReference type="ARBA" id="ARBA00022908"/>
    </source>
</evidence>
<accession>A0A8J3JDX3</accession>
<evidence type="ECO:0000256" key="3">
    <source>
        <dbReference type="ARBA" id="ARBA00023172"/>
    </source>
</evidence>
<dbReference type="Pfam" id="PF14659">
    <property type="entry name" value="Phage_int_SAM_3"/>
    <property type="match status" value="1"/>
</dbReference>
<keyword evidence="2 4" id="KW-0238">DNA-binding</keyword>
<evidence type="ECO:0000259" key="5">
    <source>
        <dbReference type="PROSITE" id="PS51898"/>
    </source>
</evidence>
<name>A0A8J3JDX3_9ACTN</name>
<sequence>MNATTQDLVFHRCGCVDAETGRQFGARCPNLCEESHGSWYFAIQVTTVGGYRARHRHGGYPTRAAAAAARSDMLALPAQLAAGQAWTVGRWLRHWLDTTDGQLRPSTVNSYHCHVDRYLVPTLGRLTLGELSTRKIQECVNHLARQRRADGSRLSASTVDRVRATLRAALNAAVRGDLLPANPVRGVRITKPTRPHPVAWTDEVVQAWRRTGMRPPVAVWTLPQLITFLDGVREDRLAALWWLIALRGLRRGEAVGLQRSDLDIAHQELYIHHQLVALPGQLYAGPPKSRHSNRTIALDTQSTQWLAGQQARQEQERREHRYVDQRRRDSRLRTGNTWDDTEALFTYTDGRPVRPEYLTHRFNAIVKQLELPPVRMHDLRHGAATLALAAHTDLKIIQHMLGHASIVTTADTYTSVLPEVAHLAAQAVADLILSAARQIPGAKLDEGVTQIPTANTEAGFCQT</sequence>
<dbReference type="SUPFAM" id="SSF56349">
    <property type="entry name" value="DNA breaking-rejoining enzymes"/>
    <property type="match status" value="1"/>
</dbReference>
<dbReference type="InterPro" id="IPR044068">
    <property type="entry name" value="CB"/>
</dbReference>
<dbReference type="PROSITE" id="PS51898">
    <property type="entry name" value="TYR_RECOMBINASE"/>
    <property type="match status" value="1"/>
</dbReference>
<dbReference type="InterPro" id="IPR011010">
    <property type="entry name" value="DNA_brk_join_enz"/>
</dbReference>
<dbReference type="GO" id="GO:0006310">
    <property type="term" value="P:DNA recombination"/>
    <property type="evidence" value="ECO:0007669"/>
    <property type="project" value="UniProtKB-KW"/>
</dbReference>
<dbReference type="EMBL" id="BONF01000027">
    <property type="protein sequence ID" value="GIF83147.1"/>
    <property type="molecule type" value="Genomic_DNA"/>
</dbReference>
<protein>
    <submittedName>
        <fullName evidence="7">Site-specific integrase</fullName>
    </submittedName>
</protein>
<reference evidence="7 8" key="1">
    <citation type="submission" date="2021-01" db="EMBL/GenBank/DDBJ databases">
        <title>Whole genome shotgun sequence of Catellatospora bangladeshensis NBRC 107357.</title>
        <authorList>
            <person name="Komaki H."/>
            <person name="Tamura T."/>
        </authorList>
    </citation>
    <scope>NUCLEOTIDE SEQUENCE [LARGE SCALE GENOMIC DNA]</scope>
    <source>
        <strain evidence="7 8">NBRC 107357</strain>
    </source>
</reference>
<keyword evidence="3" id="KW-0233">DNA recombination</keyword>
<dbReference type="GO" id="GO:0015074">
    <property type="term" value="P:DNA integration"/>
    <property type="evidence" value="ECO:0007669"/>
    <property type="project" value="UniProtKB-KW"/>
</dbReference>
<dbReference type="GO" id="GO:0003677">
    <property type="term" value="F:DNA binding"/>
    <property type="evidence" value="ECO:0007669"/>
    <property type="project" value="UniProtKB-UniRule"/>
</dbReference>
<dbReference type="InterPro" id="IPR010998">
    <property type="entry name" value="Integrase_recombinase_N"/>
</dbReference>
<dbReference type="CDD" id="cd01189">
    <property type="entry name" value="INT_ICEBs1_C_like"/>
    <property type="match status" value="1"/>
</dbReference>
<organism evidence="7 8">
    <name type="scientific">Catellatospora bangladeshensis</name>
    <dbReference type="NCBI Taxonomy" id="310355"/>
    <lineage>
        <taxon>Bacteria</taxon>
        <taxon>Bacillati</taxon>
        <taxon>Actinomycetota</taxon>
        <taxon>Actinomycetes</taxon>
        <taxon>Micromonosporales</taxon>
        <taxon>Micromonosporaceae</taxon>
        <taxon>Catellatospora</taxon>
    </lineage>
</organism>
<dbReference type="InterPro" id="IPR002104">
    <property type="entry name" value="Integrase_catalytic"/>
</dbReference>
<proteinExistence type="predicted"/>
<dbReference type="InterPro" id="IPR004107">
    <property type="entry name" value="Integrase_SAM-like_N"/>
</dbReference>